<dbReference type="PANTHER" id="PTHR42988:SF2">
    <property type="entry name" value="CYCLIC NUCLEOTIDE PHOSPHODIESTERASE CBUA0032-RELATED"/>
    <property type="match status" value="1"/>
</dbReference>
<dbReference type="InterPro" id="IPR004843">
    <property type="entry name" value="Calcineurin-like_PHP"/>
</dbReference>
<proteinExistence type="inferred from homology"/>
<dbReference type="Pfam" id="PF00149">
    <property type="entry name" value="Metallophos"/>
    <property type="match status" value="1"/>
</dbReference>
<dbReference type="Gene3D" id="3.60.21.40">
    <property type="entry name" value="GpdQ, catalytic alpha/beta sandwich domain"/>
    <property type="match status" value="1"/>
</dbReference>
<dbReference type="InterPro" id="IPR042281">
    <property type="entry name" value="GpdQ_beta-strand"/>
</dbReference>
<protein>
    <submittedName>
        <fullName evidence="6">Phosphodiesterase</fullName>
    </submittedName>
</protein>
<comment type="similarity">
    <text evidence="4">Belongs to the cyclic nucleotide phosphodiesterase class-III family.</text>
</comment>
<gene>
    <name evidence="6" type="ORF">V2S66_21335</name>
</gene>
<accession>A0ABU7PFB4</accession>
<dbReference type="EMBL" id="JAZEWV010000018">
    <property type="protein sequence ID" value="MEE4544509.1"/>
    <property type="molecule type" value="Genomic_DNA"/>
</dbReference>
<dbReference type="CDD" id="cd07402">
    <property type="entry name" value="MPP_GpdQ"/>
    <property type="match status" value="1"/>
</dbReference>
<reference evidence="6 7" key="1">
    <citation type="submission" date="2023-12" db="EMBL/GenBank/DDBJ databases">
        <title>Streptomyces sp. V4-01.</title>
        <authorList>
            <person name="Somphong A."/>
            <person name="Phongsopitanun W."/>
        </authorList>
    </citation>
    <scope>NUCLEOTIDE SEQUENCE [LARGE SCALE GENOMIC DNA]</scope>
    <source>
        <strain evidence="6 7">V4-01</strain>
    </source>
</reference>
<organism evidence="6 7">
    <name type="scientific">Actinacidiphila polyblastidii</name>
    <dbReference type="NCBI Taxonomy" id="3110430"/>
    <lineage>
        <taxon>Bacteria</taxon>
        <taxon>Bacillati</taxon>
        <taxon>Actinomycetota</taxon>
        <taxon>Actinomycetes</taxon>
        <taxon>Kitasatosporales</taxon>
        <taxon>Streptomycetaceae</taxon>
        <taxon>Actinacidiphila</taxon>
    </lineage>
</organism>
<dbReference type="SUPFAM" id="SSF56300">
    <property type="entry name" value="Metallo-dependent phosphatases"/>
    <property type="match status" value="1"/>
</dbReference>
<comment type="caution">
    <text evidence="6">The sequence shown here is derived from an EMBL/GenBank/DDBJ whole genome shotgun (WGS) entry which is preliminary data.</text>
</comment>
<dbReference type="RefSeq" id="WP_330797505.1">
    <property type="nucleotide sequence ID" value="NZ_JAZEWV010000018.1"/>
</dbReference>
<evidence type="ECO:0000256" key="4">
    <source>
        <dbReference type="ARBA" id="ARBA00025742"/>
    </source>
</evidence>
<feature type="domain" description="Calcineurin-like phosphoesterase" evidence="5">
    <location>
        <begin position="7"/>
        <end position="206"/>
    </location>
</feature>
<evidence type="ECO:0000256" key="1">
    <source>
        <dbReference type="ARBA" id="ARBA00022723"/>
    </source>
</evidence>
<evidence type="ECO:0000259" key="5">
    <source>
        <dbReference type="Pfam" id="PF00149"/>
    </source>
</evidence>
<dbReference type="InterPro" id="IPR050884">
    <property type="entry name" value="CNP_phosphodiesterase-III"/>
</dbReference>
<evidence type="ECO:0000313" key="7">
    <source>
        <dbReference type="Proteomes" id="UP001344658"/>
    </source>
</evidence>
<keyword evidence="3" id="KW-0408">Iron</keyword>
<dbReference type="PANTHER" id="PTHR42988">
    <property type="entry name" value="PHOSPHOHYDROLASE"/>
    <property type="match status" value="1"/>
</dbReference>
<keyword evidence="1" id="KW-0479">Metal-binding</keyword>
<name>A0ABU7PFB4_9ACTN</name>
<keyword evidence="7" id="KW-1185">Reference proteome</keyword>
<evidence type="ECO:0000256" key="3">
    <source>
        <dbReference type="ARBA" id="ARBA00023004"/>
    </source>
</evidence>
<dbReference type="InterPro" id="IPR029052">
    <property type="entry name" value="Metallo-depent_PP-like"/>
</dbReference>
<sequence length="271" mass="28441">MTATVSLAHLSDPHVTTGVLGAAPAMALRFALGRARRLDPRPDALVITGDLVDHGRRDEYEALREVLGSFPMPVHLVAGNHDDPAALLDVFAGTPFLPAEAEKRLREPGGRLRYAVEHPAFTVAVLDSRVEGEPGGLLGDAQLDWLDATLAARPDTPAFVCLHHPPLPIGVPMADGMRLADGDALAAVVARHPHVARVLAGHVHRPTAAAFAGTTLVTAPSTHLQSDLRLTEGAPGFVPEPTAFQLHLRPAGGSAWVTHTVAVSHAAAPVL</sequence>
<dbReference type="Gene3D" id="3.30.750.180">
    <property type="entry name" value="GpdQ, beta-strand dimerisation domain"/>
    <property type="match status" value="1"/>
</dbReference>
<dbReference type="InterPro" id="IPR026575">
    <property type="entry name" value="GpdQ/CpdA-like"/>
</dbReference>
<dbReference type="Proteomes" id="UP001344658">
    <property type="component" value="Unassembled WGS sequence"/>
</dbReference>
<dbReference type="InterPro" id="IPR042283">
    <property type="entry name" value="GpdQ_catalytic"/>
</dbReference>
<keyword evidence="2" id="KW-0378">Hydrolase</keyword>
<evidence type="ECO:0000313" key="6">
    <source>
        <dbReference type="EMBL" id="MEE4544509.1"/>
    </source>
</evidence>
<evidence type="ECO:0000256" key="2">
    <source>
        <dbReference type="ARBA" id="ARBA00022801"/>
    </source>
</evidence>